<evidence type="ECO:0000313" key="3">
    <source>
        <dbReference type="Proteomes" id="UP000075515"/>
    </source>
</evidence>
<dbReference type="GO" id="GO:0016757">
    <property type="term" value="F:glycosyltransferase activity"/>
    <property type="evidence" value="ECO:0007669"/>
    <property type="project" value="UniProtKB-ARBA"/>
</dbReference>
<dbReference type="PANTHER" id="PTHR12526">
    <property type="entry name" value="GLYCOSYLTRANSFERASE"/>
    <property type="match status" value="1"/>
</dbReference>
<accession>A0A150RZL5</accession>
<proteinExistence type="predicted"/>
<dbReference type="Gene3D" id="3.40.50.2000">
    <property type="entry name" value="Glycogen Phosphorylase B"/>
    <property type="match status" value="2"/>
</dbReference>
<dbReference type="AlphaFoldDB" id="A0A150RZL5"/>
<name>A0A150RZL5_SORCE</name>
<dbReference type="Pfam" id="PF13579">
    <property type="entry name" value="Glyco_trans_4_4"/>
    <property type="match status" value="1"/>
</dbReference>
<gene>
    <name evidence="2" type="ORF">BE18_07085</name>
</gene>
<sequence length="438" mass="48489">MLISYHFPPVGGAGVQRPVKFVKYLRRFGWEASVLVAANPSAPLSDESLLRDIPAETHIARARTWEPSYSMKAKLARDAGSKATAPGPRRRLVGALRGATTLALQPDPQVLWLPSALRAGSHLLRTIHHDAILATAPSYSNLLLGALLKRRFGLPLVLDFRDEWDISQRFLENARQDAFSCAVQQRMQRYILRQADAIVCTTKSSAQRLQDRAREAGSHAASTCIYNGFDEDDIASGPAATDIARPDRDVFRLVYTGTLWNLTNVEPLVAAIEALDASAPERLAQLELVVVGRRTEQQERLLDRIKKTRCRLRLDPYCDHSRSIAWMKSADALCVLLSDVESACRVVPAKMFEYLSIGKEILAIAPDGEAADIIKAHHAGSHIHPGDVLGIAGWLRERAQNGRRALPNDNAVEIAQFSRERLCEQLARLLDQLPMAPP</sequence>
<organism evidence="2 3">
    <name type="scientific">Sorangium cellulosum</name>
    <name type="common">Polyangium cellulosum</name>
    <dbReference type="NCBI Taxonomy" id="56"/>
    <lineage>
        <taxon>Bacteria</taxon>
        <taxon>Pseudomonadati</taxon>
        <taxon>Myxococcota</taxon>
        <taxon>Polyangia</taxon>
        <taxon>Polyangiales</taxon>
        <taxon>Polyangiaceae</taxon>
        <taxon>Sorangium</taxon>
    </lineage>
</organism>
<evidence type="ECO:0000313" key="2">
    <source>
        <dbReference type="EMBL" id="KYF85684.1"/>
    </source>
</evidence>
<dbReference type="Proteomes" id="UP000075515">
    <property type="component" value="Unassembled WGS sequence"/>
</dbReference>
<evidence type="ECO:0000259" key="1">
    <source>
        <dbReference type="Pfam" id="PF13579"/>
    </source>
</evidence>
<feature type="domain" description="Glycosyltransferase subfamily 4-like N-terminal" evidence="1">
    <location>
        <begin position="21"/>
        <end position="213"/>
    </location>
</feature>
<protein>
    <recommendedName>
        <fullName evidence="1">Glycosyltransferase subfamily 4-like N-terminal domain-containing protein</fullName>
    </recommendedName>
</protein>
<dbReference type="EMBL" id="JEMC01002673">
    <property type="protein sequence ID" value="KYF85684.1"/>
    <property type="molecule type" value="Genomic_DNA"/>
</dbReference>
<comment type="caution">
    <text evidence="2">The sequence shown here is derived from an EMBL/GenBank/DDBJ whole genome shotgun (WGS) entry which is preliminary data.</text>
</comment>
<reference evidence="2 3" key="1">
    <citation type="submission" date="2014-02" db="EMBL/GenBank/DDBJ databases">
        <title>The small core and large imbalanced accessory genome model reveals a collaborative survival strategy of Sorangium cellulosum strains in nature.</title>
        <authorList>
            <person name="Han K."/>
            <person name="Peng R."/>
            <person name="Blom J."/>
            <person name="Li Y.-Z."/>
        </authorList>
    </citation>
    <scope>NUCLEOTIDE SEQUENCE [LARGE SCALE GENOMIC DNA]</scope>
    <source>
        <strain evidence="2 3">So0149</strain>
    </source>
</reference>
<dbReference type="SUPFAM" id="SSF53756">
    <property type="entry name" value="UDP-Glycosyltransferase/glycogen phosphorylase"/>
    <property type="match status" value="1"/>
</dbReference>
<dbReference type="InterPro" id="IPR028098">
    <property type="entry name" value="Glyco_trans_4-like_N"/>
</dbReference>